<protein>
    <recommendedName>
        <fullName evidence="4">DUF1440 domain-containing protein</fullName>
    </recommendedName>
</protein>
<keyword evidence="1" id="KW-0472">Membrane</keyword>
<dbReference type="OrthoDB" id="6165073at2"/>
<dbReference type="Proteomes" id="UP000249453">
    <property type="component" value="Unassembled WGS sequence"/>
</dbReference>
<name>A0A364JU47_9HYPH</name>
<gene>
    <name evidence="2" type="ORF">C7374_11025</name>
</gene>
<keyword evidence="1" id="KW-1133">Transmembrane helix</keyword>
<keyword evidence="3" id="KW-1185">Reference proteome</keyword>
<dbReference type="AlphaFoldDB" id="A0A364JU47"/>
<keyword evidence="1" id="KW-0812">Transmembrane</keyword>
<reference evidence="2 3" key="1">
    <citation type="submission" date="2018-06" db="EMBL/GenBank/DDBJ databases">
        <title>Genomic Encyclopedia of Type Strains, Phase IV (KMG-IV): sequencing the most valuable type-strain genomes for metagenomic binning, comparative biology and taxonomic classification.</title>
        <authorList>
            <person name="Goeker M."/>
        </authorList>
    </citation>
    <scope>NUCLEOTIDE SEQUENCE [LARGE SCALE GENOMIC DNA]</scope>
    <source>
        <strain evidence="2 3">DSM 26720</strain>
    </source>
</reference>
<feature type="transmembrane region" description="Helical" evidence="1">
    <location>
        <begin position="56"/>
        <end position="76"/>
    </location>
</feature>
<dbReference type="RefSeq" id="WP_111575760.1">
    <property type="nucleotide sequence ID" value="NZ_JBHEEY010000006.1"/>
</dbReference>
<sequence length="154" mass="17068">MNKVIFGALAGITATTAMTCFMRVSFKWLKPEHRYPLPPRELTDNLLPHISPKSDAAPVAAHFAYGALAGALYPILRRRKPNGCLYGLAVWAASYLGWIPLIKVLKPATQHPAQRNLLMIVAHLVWGGILQHSYEEISRSSATQFAAGWNKDTF</sequence>
<feature type="transmembrane region" description="Helical" evidence="1">
    <location>
        <begin position="83"/>
        <end position="101"/>
    </location>
</feature>
<proteinExistence type="predicted"/>
<evidence type="ECO:0000313" key="2">
    <source>
        <dbReference type="EMBL" id="RAK27306.1"/>
    </source>
</evidence>
<accession>A0A364JU47</accession>
<dbReference type="EMBL" id="QLMK01000010">
    <property type="protein sequence ID" value="RAK27306.1"/>
    <property type="molecule type" value="Genomic_DNA"/>
</dbReference>
<evidence type="ECO:0008006" key="4">
    <source>
        <dbReference type="Google" id="ProtNLM"/>
    </source>
</evidence>
<evidence type="ECO:0000256" key="1">
    <source>
        <dbReference type="SAM" id="Phobius"/>
    </source>
</evidence>
<organism evidence="2 3">
    <name type="scientific">Falsochrobactrum ovis</name>
    <dbReference type="NCBI Taxonomy" id="1293442"/>
    <lineage>
        <taxon>Bacteria</taxon>
        <taxon>Pseudomonadati</taxon>
        <taxon>Pseudomonadota</taxon>
        <taxon>Alphaproteobacteria</taxon>
        <taxon>Hyphomicrobiales</taxon>
        <taxon>Brucellaceae</taxon>
        <taxon>Falsochrobactrum</taxon>
    </lineage>
</organism>
<comment type="caution">
    <text evidence="2">The sequence shown here is derived from an EMBL/GenBank/DDBJ whole genome shotgun (WGS) entry which is preliminary data.</text>
</comment>
<evidence type="ECO:0000313" key="3">
    <source>
        <dbReference type="Proteomes" id="UP000249453"/>
    </source>
</evidence>